<dbReference type="SMART" id="SM00881">
    <property type="entry name" value="CoA_binding"/>
    <property type="match status" value="1"/>
</dbReference>
<dbReference type="RefSeq" id="WP_237855760.1">
    <property type="nucleotide sequence ID" value="NZ_JAKLWS010000031.1"/>
</dbReference>
<evidence type="ECO:0000313" key="2">
    <source>
        <dbReference type="EMBL" id="MCG2590374.1"/>
    </source>
</evidence>
<feature type="domain" description="CoA-binding" evidence="1">
    <location>
        <begin position="29"/>
        <end position="122"/>
    </location>
</feature>
<dbReference type="PANTHER" id="PTHR33303">
    <property type="entry name" value="CYTOPLASMIC PROTEIN-RELATED"/>
    <property type="match status" value="1"/>
</dbReference>
<dbReference type="InterPro" id="IPR036291">
    <property type="entry name" value="NAD(P)-bd_dom_sf"/>
</dbReference>
<organism evidence="2 3">
    <name type="scientific">Rhodohalobacter sulfatireducens</name>
    <dbReference type="NCBI Taxonomy" id="2911366"/>
    <lineage>
        <taxon>Bacteria</taxon>
        <taxon>Pseudomonadati</taxon>
        <taxon>Balneolota</taxon>
        <taxon>Balneolia</taxon>
        <taxon>Balneolales</taxon>
        <taxon>Balneolaceae</taxon>
        <taxon>Rhodohalobacter</taxon>
    </lineage>
</organism>
<sequence>MKNTFTNWYDKKMRSDHALSEETDRIQQLLTKIETVAIVGISRNRHKDSRYVGRYLQNAGYKVIPVNPNADEILGEPTYPDLRSIPGKVDVVNVFLPPEWIPEVVDQSIQLQPNVIWLQLGTGNHPDQVKRAQKENITMIQNRCMKVDHQFLIRDHQ</sequence>
<dbReference type="SUPFAM" id="SSF51735">
    <property type="entry name" value="NAD(P)-binding Rossmann-fold domains"/>
    <property type="match status" value="1"/>
</dbReference>
<dbReference type="Proteomes" id="UP001165366">
    <property type="component" value="Unassembled WGS sequence"/>
</dbReference>
<evidence type="ECO:0000259" key="1">
    <source>
        <dbReference type="SMART" id="SM00881"/>
    </source>
</evidence>
<reference evidence="2" key="2">
    <citation type="submission" date="2024-05" db="EMBL/GenBank/DDBJ databases">
        <title>Rhodohalobacter halophilus gen. nov., sp. nov., a moderately halophilic member of the family Balneolaceae.</title>
        <authorList>
            <person name="Xia J."/>
        </authorList>
    </citation>
    <scope>NUCLEOTIDE SEQUENCE</scope>
    <source>
        <strain evidence="2">WB101</strain>
    </source>
</reference>
<evidence type="ECO:0000313" key="3">
    <source>
        <dbReference type="Proteomes" id="UP001165366"/>
    </source>
</evidence>
<accession>A0ABS9KHN9</accession>
<gene>
    <name evidence="2" type="ORF">L6773_17490</name>
</gene>
<dbReference type="Pfam" id="PF13380">
    <property type="entry name" value="CoA_binding_2"/>
    <property type="match status" value="1"/>
</dbReference>
<dbReference type="EMBL" id="JAKLWS010000031">
    <property type="protein sequence ID" value="MCG2590374.1"/>
    <property type="molecule type" value="Genomic_DNA"/>
</dbReference>
<dbReference type="InterPro" id="IPR003781">
    <property type="entry name" value="CoA-bd"/>
</dbReference>
<comment type="caution">
    <text evidence="2">The sequence shown here is derived from an EMBL/GenBank/DDBJ whole genome shotgun (WGS) entry which is preliminary data.</text>
</comment>
<protein>
    <submittedName>
        <fullName evidence="2">CoA-binding protein</fullName>
    </submittedName>
</protein>
<keyword evidence="3" id="KW-1185">Reference proteome</keyword>
<dbReference type="PANTHER" id="PTHR33303:SF2">
    <property type="entry name" value="COA-BINDING DOMAIN-CONTAINING PROTEIN"/>
    <property type="match status" value="1"/>
</dbReference>
<reference evidence="2" key="1">
    <citation type="submission" date="2022-01" db="EMBL/GenBank/DDBJ databases">
        <authorList>
            <person name="Wang Y."/>
        </authorList>
    </citation>
    <scope>NUCLEOTIDE SEQUENCE</scope>
    <source>
        <strain evidence="2">WB101</strain>
    </source>
</reference>
<name>A0ABS9KHN9_9BACT</name>
<dbReference type="Gene3D" id="3.40.50.720">
    <property type="entry name" value="NAD(P)-binding Rossmann-like Domain"/>
    <property type="match status" value="1"/>
</dbReference>
<proteinExistence type="predicted"/>